<protein>
    <submittedName>
        <fullName evidence="6">Uncharacterized protein</fullName>
    </submittedName>
</protein>
<dbReference type="GO" id="GO:0005524">
    <property type="term" value="F:ATP binding"/>
    <property type="evidence" value="ECO:0007669"/>
    <property type="project" value="InterPro"/>
</dbReference>
<keyword evidence="4 5" id="KW-0472">Membrane</keyword>
<evidence type="ECO:0000256" key="2">
    <source>
        <dbReference type="ARBA" id="ARBA00022692"/>
    </source>
</evidence>
<sequence>MKGLSVRQLGLLSLIALGLLVSLIAILLGAWALAAASAVVSFGVFVVLVVFTLAAMTRSARRMSELVRSMGPQLRETTAGIRRVDQRTEERFRTLDSVEGRLEAAERRMLAAFENHRQHVEDLIGRNTPPTA</sequence>
<evidence type="ECO:0000313" key="7">
    <source>
        <dbReference type="Proteomes" id="UP000306544"/>
    </source>
</evidence>
<evidence type="ECO:0000256" key="1">
    <source>
        <dbReference type="ARBA" id="ARBA00004651"/>
    </source>
</evidence>
<organism evidence="6 7">
    <name type="scientific">Nesterenkonia sphaerica</name>
    <dbReference type="NCBI Taxonomy" id="1804988"/>
    <lineage>
        <taxon>Bacteria</taxon>
        <taxon>Bacillati</taxon>
        <taxon>Actinomycetota</taxon>
        <taxon>Actinomycetes</taxon>
        <taxon>Micrococcales</taxon>
        <taxon>Micrococcaceae</taxon>
        <taxon>Nesterenkonia</taxon>
    </lineage>
</organism>
<evidence type="ECO:0000256" key="4">
    <source>
        <dbReference type="ARBA" id="ARBA00023136"/>
    </source>
</evidence>
<accession>A0A5R9AAB6</accession>
<dbReference type="AlphaFoldDB" id="A0A5R9AAB6"/>
<reference evidence="6 7" key="1">
    <citation type="submission" date="2019-05" db="EMBL/GenBank/DDBJ databases">
        <title>Nesterenkonia sp. GY239, isolated from the Southern Atlantic Ocean.</title>
        <authorList>
            <person name="Zhang G."/>
        </authorList>
    </citation>
    <scope>NUCLEOTIDE SEQUENCE [LARGE SCALE GENOMIC DNA]</scope>
    <source>
        <strain evidence="6 7">GY239</strain>
    </source>
</reference>
<feature type="transmembrane region" description="Helical" evidence="5">
    <location>
        <begin position="38"/>
        <end position="56"/>
    </location>
</feature>
<gene>
    <name evidence="6" type="ORF">FEF27_07905</name>
</gene>
<keyword evidence="3 5" id="KW-1133">Transmembrane helix</keyword>
<comment type="caution">
    <text evidence="6">The sequence shown here is derived from an EMBL/GenBank/DDBJ whole genome shotgun (WGS) entry which is preliminary data.</text>
</comment>
<dbReference type="InterPro" id="IPR036640">
    <property type="entry name" value="ABC1_TM_sf"/>
</dbReference>
<feature type="transmembrane region" description="Helical" evidence="5">
    <location>
        <begin position="12"/>
        <end position="32"/>
    </location>
</feature>
<name>A0A5R9AAB6_9MICC</name>
<dbReference type="OrthoDB" id="9988685at2"/>
<evidence type="ECO:0000256" key="3">
    <source>
        <dbReference type="ARBA" id="ARBA00022989"/>
    </source>
</evidence>
<dbReference type="RefSeq" id="WP_138170311.1">
    <property type="nucleotide sequence ID" value="NZ_VAWA01000008.1"/>
</dbReference>
<dbReference type="GO" id="GO:0005886">
    <property type="term" value="C:plasma membrane"/>
    <property type="evidence" value="ECO:0007669"/>
    <property type="project" value="UniProtKB-SubCell"/>
</dbReference>
<proteinExistence type="predicted"/>
<keyword evidence="7" id="KW-1185">Reference proteome</keyword>
<dbReference type="SUPFAM" id="SSF90123">
    <property type="entry name" value="ABC transporter transmembrane region"/>
    <property type="match status" value="1"/>
</dbReference>
<evidence type="ECO:0000313" key="6">
    <source>
        <dbReference type="EMBL" id="TLP75568.1"/>
    </source>
</evidence>
<dbReference type="EMBL" id="VAWA01000008">
    <property type="protein sequence ID" value="TLP75568.1"/>
    <property type="molecule type" value="Genomic_DNA"/>
</dbReference>
<keyword evidence="2 5" id="KW-0812">Transmembrane</keyword>
<dbReference type="Proteomes" id="UP000306544">
    <property type="component" value="Unassembled WGS sequence"/>
</dbReference>
<comment type="subcellular location">
    <subcellularLocation>
        <location evidence="1">Cell membrane</location>
        <topology evidence="1">Multi-pass membrane protein</topology>
    </subcellularLocation>
</comment>
<evidence type="ECO:0000256" key="5">
    <source>
        <dbReference type="SAM" id="Phobius"/>
    </source>
</evidence>